<keyword evidence="3" id="KW-1185">Reference proteome</keyword>
<dbReference type="Pfam" id="PF09851">
    <property type="entry name" value="SHOCT"/>
    <property type="match status" value="1"/>
</dbReference>
<proteinExistence type="predicted"/>
<evidence type="ECO:0000259" key="1">
    <source>
        <dbReference type="Pfam" id="PF09851"/>
    </source>
</evidence>
<comment type="caution">
    <text evidence="2">The sequence shown here is derived from an EMBL/GenBank/DDBJ whole genome shotgun (WGS) entry which is preliminary data.</text>
</comment>
<gene>
    <name evidence="2" type="ORF">O4J56_21330</name>
</gene>
<dbReference type="Proteomes" id="UP001527866">
    <property type="component" value="Unassembled WGS sequence"/>
</dbReference>
<evidence type="ECO:0000313" key="2">
    <source>
        <dbReference type="EMBL" id="MDA2813202.1"/>
    </source>
</evidence>
<organism evidence="2 3">
    <name type="scientific">Nocardiopsis endophytica</name>
    <dbReference type="NCBI Taxonomy" id="3018445"/>
    <lineage>
        <taxon>Bacteria</taxon>
        <taxon>Bacillati</taxon>
        <taxon>Actinomycetota</taxon>
        <taxon>Actinomycetes</taxon>
        <taxon>Streptosporangiales</taxon>
        <taxon>Nocardiopsidaceae</taxon>
        <taxon>Nocardiopsis</taxon>
    </lineage>
</organism>
<accession>A0ABT4U8B7</accession>
<sequence length="80" mass="8808">MAMMMLLALAAAAAVGVAVGWLLATAVQPGRQTSASALPPSEGRPRLDSALEELRHRYARGEIDREEYLQRKIDLETDWD</sequence>
<dbReference type="EMBL" id="JAQFWQ010000070">
    <property type="protein sequence ID" value="MDA2813202.1"/>
    <property type="molecule type" value="Genomic_DNA"/>
</dbReference>
<protein>
    <submittedName>
        <fullName evidence="2">SHOCT domain-containing protein</fullName>
    </submittedName>
</protein>
<reference evidence="2 3" key="1">
    <citation type="submission" date="2023-01" db="EMBL/GenBank/DDBJ databases">
        <title>Draft genome sequence of Nocardiopsis sp. RSe5-2 isolated from halophytes.</title>
        <authorList>
            <person name="Duangmal K."/>
            <person name="Chantavorakit T."/>
        </authorList>
    </citation>
    <scope>NUCLEOTIDE SEQUENCE [LARGE SCALE GENOMIC DNA]</scope>
    <source>
        <strain evidence="2 3">RSe5-2</strain>
    </source>
</reference>
<name>A0ABT4U8B7_9ACTN</name>
<dbReference type="InterPro" id="IPR018649">
    <property type="entry name" value="SHOCT"/>
</dbReference>
<evidence type="ECO:0000313" key="3">
    <source>
        <dbReference type="Proteomes" id="UP001527866"/>
    </source>
</evidence>
<feature type="domain" description="SHOCT" evidence="1">
    <location>
        <begin position="49"/>
        <end position="75"/>
    </location>
</feature>